<dbReference type="Gene3D" id="2.30.30.100">
    <property type="match status" value="1"/>
</dbReference>
<name>A0AAV5JLQ9_9ROSI</name>
<comment type="caution">
    <text evidence="3">The sequence shown here is derived from an EMBL/GenBank/DDBJ whole genome shotgun (WGS) entry which is preliminary data.</text>
</comment>
<evidence type="ECO:0000256" key="1">
    <source>
        <dbReference type="SAM" id="MobiDB-lite"/>
    </source>
</evidence>
<sequence length="282" mass="29917">MGGGRRAGKEIAASSPPPPPLSESFVRAVWDLLRVAVDVHLKDGSVFSGIFLTVSPEKNIVLKEAKLTKRGRSRSNVASEAVVATLVIRSSDIVKVVSESKEKVLSFDDVAENSQKFGFSEQESPGEVQASNLSSENRLIPVKPIGVGEGNAEKTCNLLHSGASHDGTVGLKPSCFETSPSEDTFPDVVQSSVSTSSTHVSDVTLESFGSSVITTVEMAPPQNSESNESSKHAPVPQQPGYAGQYHPALVVRPVNDPNSQAEAMTAQLGQIVYMQPGVFVRC</sequence>
<dbReference type="GO" id="GO:0003729">
    <property type="term" value="F:mRNA binding"/>
    <property type="evidence" value="ECO:0007669"/>
    <property type="project" value="TreeGrafter"/>
</dbReference>
<dbReference type="EMBL" id="BPVZ01000044">
    <property type="protein sequence ID" value="GKV15639.1"/>
    <property type="molecule type" value="Genomic_DNA"/>
</dbReference>
<keyword evidence="4" id="KW-1185">Reference proteome</keyword>
<dbReference type="AlphaFoldDB" id="A0AAV5JLQ9"/>
<feature type="region of interest" description="Disordered" evidence="1">
    <location>
        <begin position="1"/>
        <end position="20"/>
    </location>
</feature>
<gene>
    <name evidence="3" type="ORF">SLEP1_g26414</name>
</gene>
<dbReference type="InterPro" id="IPR025852">
    <property type="entry name" value="SM_dom_ATX"/>
</dbReference>
<feature type="domain" description="Ataxin 2 SM" evidence="2">
    <location>
        <begin position="36"/>
        <end position="97"/>
    </location>
</feature>
<dbReference type="InterPro" id="IPR045117">
    <property type="entry name" value="ATXN2-like"/>
</dbReference>
<dbReference type="PANTHER" id="PTHR12854:SF12">
    <property type="entry name" value="POLYADENYLATE-BINDING PROTEIN INTERACTING PROTEIN"/>
    <property type="match status" value="1"/>
</dbReference>
<dbReference type="InterPro" id="IPR010920">
    <property type="entry name" value="LSM_dom_sf"/>
</dbReference>
<dbReference type="Pfam" id="PF14438">
    <property type="entry name" value="SM-ATX"/>
    <property type="match status" value="1"/>
</dbReference>
<dbReference type="SUPFAM" id="SSF50182">
    <property type="entry name" value="Sm-like ribonucleoproteins"/>
    <property type="match status" value="1"/>
</dbReference>
<proteinExistence type="predicted"/>
<feature type="region of interest" description="Disordered" evidence="1">
    <location>
        <begin position="220"/>
        <end position="243"/>
    </location>
</feature>
<reference evidence="3 4" key="1">
    <citation type="journal article" date="2021" name="Commun. Biol.">
        <title>The genome of Shorea leprosula (Dipterocarpaceae) highlights the ecological relevance of drought in aseasonal tropical rainforests.</title>
        <authorList>
            <person name="Ng K.K.S."/>
            <person name="Kobayashi M.J."/>
            <person name="Fawcett J.A."/>
            <person name="Hatakeyama M."/>
            <person name="Paape T."/>
            <person name="Ng C.H."/>
            <person name="Ang C.C."/>
            <person name="Tnah L.H."/>
            <person name="Lee C.T."/>
            <person name="Nishiyama T."/>
            <person name="Sese J."/>
            <person name="O'Brien M.J."/>
            <person name="Copetti D."/>
            <person name="Mohd Noor M.I."/>
            <person name="Ong R.C."/>
            <person name="Putra M."/>
            <person name="Sireger I.Z."/>
            <person name="Indrioko S."/>
            <person name="Kosugi Y."/>
            <person name="Izuno A."/>
            <person name="Isagi Y."/>
            <person name="Lee S.L."/>
            <person name="Shimizu K.K."/>
        </authorList>
    </citation>
    <scope>NUCLEOTIDE SEQUENCE [LARGE SCALE GENOMIC DNA]</scope>
    <source>
        <strain evidence="3">214</strain>
    </source>
</reference>
<dbReference type="PANTHER" id="PTHR12854">
    <property type="entry name" value="ATAXIN 2-RELATED"/>
    <property type="match status" value="1"/>
</dbReference>
<dbReference type="CDD" id="cd00600">
    <property type="entry name" value="Sm_like"/>
    <property type="match status" value="1"/>
</dbReference>
<accession>A0AAV5JLQ9</accession>
<organism evidence="3 4">
    <name type="scientific">Rubroshorea leprosula</name>
    <dbReference type="NCBI Taxonomy" id="152421"/>
    <lineage>
        <taxon>Eukaryota</taxon>
        <taxon>Viridiplantae</taxon>
        <taxon>Streptophyta</taxon>
        <taxon>Embryophyta</taxon>
        <taxon>Tracheophyta</taxon>
        <taxon>Spermatophyta</taxon>
        <taxon>Magnoliopsida</taxon>
        <taxon>eudicotyledons</taxon>
        <taxon>Gunneridae</taxon>
        <taxon>Pentapetalae</taxon>
        <taxon>rosids</taxon>
        <taxon>malvids</taxon>
        <taxon>Malvales</taxon>
        <taxon>Dipterocarpaceae</taxon>
        <taxon>Rubroshorea</taxon>
    </lineage>
</organism>
<dbReference type="GO" id="GO:0034063">
    <property type="term" value="P:stress granule assembly"/>
    <property type="evidence" value="ECO:0007669"/>
    <property type="project" value="TreeGrafter"/>
</dbReference>
<dbReference type="GO" id="GO:0010494">
    <property type="term" value="C:cytoplasmic stress granule"/>
    <property type="evidence" value="ECO:0007669"/>
    <property type="project" value="TreeGrafter"/>
</dbReference>
<evidence type="ECO:0000313" key="3">
    <source>
        <dbReference type="EMBL" id="GKV15639.1"/>
    </source>
</evidence>
<protein>
    <recommendedName>
        <fullName evidence="2">Ataxin 2 SM domain-containing protein</fullName>
    </recommendedName>
</protein>
<evidence type="ECO:0000313" key="4">
    <source>
        <dbReference type="Proteomes" id="UP001054252"/>
    </source>
</evidence>
<dbReference type="Proteomes" id="UP001054252">
    <property type="component" value="Unassembled WGS sequence"/>
</dbReference>
<evidence type="ECO:0000259" key="2">
    <source>
        <dbReference type="Pfam" id="PF14438"/>
    </source>
</evidence>